<keyword evidence="3" id="KW-1185">Reference proteome</keyword>
<name>A0ABS5VR66_9BACT</name>
<dbReference type="CDD" id="cd00038">
    <property type="entry name" value="CAP_ED"/>
    <property type="match status" value="1"/>
</dbReference>
<dbReference type="SUPFAM" id="SSF51206">
    <property type="entry name" value="cAMP-binding domain-like"/>
    <property type="match status" value="1"/>
</dbReference>
<evidence type="ECO:0000259" key="1">
    <source>
        <dbReference type="PROSITE" id="PS50042"/>
    </source>
</evidence>
<dbReference type="Gene3D" id="2.60.120.10">
    <property type="entry name" value="Jelly Rolls"/>
    <property type="match status" value="1"/>
</dbReference>
<protein>
    <submittedName>
        <fullName evidence="2">Crp/Fnr family transcriptional regulator</fullName>
    </submittedName>
</protein>
<dbReference type="InterPro" id="IPR000595">
    <property type="entry name" value="cNMP-bd_dom"/>
</dbReference>
<evidence type="ECO:0000313" key="3">
    <source>
        <dbReference type="Proteomes" id="UP000772618"/>
    </source>
</evidence>
<dbReference type="PROSITE" id="PS50042">
    <property type="entry name" value="CNMP_BINDING_3"/>
    <property type="match status" value="1"/>
</dbReference>
<dbReference type="InterPro" id="IPR018490">
    <property type="entry name" value="cNMP-bd_dom_sf"/>
</dbReference>
<comment type="caution">
    <text evidence="2">The sequence shown here is derived from an EMBL/GenBank/DDBJ whole genome shotgun (WGS) entry which is preliminary data.</text>
</comment>
<organism evidence="2 3">
    <name type="scientific">Chryseosolibacter indicus</name>
    <dbReference type="NCBI Taxonomy" id="2782351"/>
    <lineage>
        <taxon>Bacteria</taxon>
        <taxon>Pseudomonadati</taxon>
        <taxon>Bacteroidota</taxon>
        <taxon>Cytophagia</taxon>
        <taxon>Cytophagales</taxon>
        <taxon>Chryseotaleaceae</taxon>
        <taxon>Chryseosolibacter</taxon>
    </lineage>
</organism>
<gene>
    <name evidence="2" type="ORF">KK060_11690</name>
</gene>
<proteinExistence type="predicted"/>
<evidence type="ECO:0000313" key="2">
    <source>
        <dbReference type="EMBL" id="MBT1703948.1"/>
    </source>
</evidence>
<sequence>MNTELILKNVSKHITLNDAERQFFLSMLESRFIKRKELHLKEGEVCKHSTFIVSGALKGFTIDKQGIEHVINFAIKDWWIGDMYSLISQQPGILNIEALADSEVLMLSRENQHLLYEKVPKFERFFRIIVENSLVASQQRLINNLSLTAEERYLEFMKKYSSILEYAPLHTIASYLGITPEFLSKIRGRMARKPA</sequence>
<dbReference type="InterPro" id="IPR014710">
    <property type="entry name" value="RmlC-like_jellyroll"/>
</dbReference>
<feature type="domain" description="Cyclic nucleotide-binding" evidence="1">
    <location>
        <begin position="16"/>
        <end position="110"/>
    </location>
</feature>
<reference evidence="2 3" key="1">
    <citation type="submission" date="2021-05" db="EMBL/GenBank/DDBJ databases">
        <title>A Polyphasic approach of four new species of the genus Ohtaekwangia: Ohtaekwangia histidinii sp. nov., Ohtaekwangia cretensis sp. nov., Ohtaekwangia indiensis sp. nov., Ohtaekwangia reichenbachii sp. nov. from diverse environment.</title>
        <authorList>
            <person name="Octaviana S."/>
        </authorList>
    </citation>
    <scope>NUCLEOTIDE SEQUENCE [LARGE SCALE GENOMIC DNA]</scope>
    <source>
        <strain evidence="2 3">PWU20</strain>
    </source>
</reference>
<dbReference type="RefSeq" id="WP_254153909.1">
    <property type="nucleotide sequence ID" value="NZ_JAHESD010000023.1"/>
</dbReference>
<accession>A0ABS5VR66</accession>
<dbReference type="Proteomes" id="UP000772618">
    <property type="component" value="Unassembled WGS sequence"/>
</dbReference>
<dbReference type="Pfam" id="PF00027">
    <property type="entry name" value="cNMP_binding"/>
    <property type="match status" value="1"/>
</dbReference>
<dbReference type="EMBL" id="JAHESD010000023">
    <property type="protein sequence ID" value="MBT1703948.1"/>
    <property type="molecule type" value="Genomic_DNA"/>
</dbReference>